<dbReference type="Proteomes" id="UP000548632">
    <property type="component" value="Unassembled WGS sequence"/>
</dbReference>
<dbReference type="EMBL" id="JABVCQ010000007">
    <property type="protein sequence ID" value="MBB1125475.1"/>
    <property type="molecule type" value="Genomic_DNA"/>
</dbReference>
<feature type="compositionally biased region" description="Polar residues" evidence="1">
    <location>
        <begin position="204"/>
        <end position="214"/>
    </location>
</feature>
<evidence type="ECO:0000313" key="3">
    <source>
        <dbReference type="EMBL" id="MBB1125475.1"/>
    </source>
</evidence>
<reference evidence="3 4" key="1">
    <citation type="journal article" date="2020" name="Arch. Microbiol.">
        <title>The genome sequence of the giant phototrophic gammaproteobacterium Thiospirillum jenense gives insight into its physiological properties and phylogenetic relationships.</title>
        <authorList>
            <person name="Imhoff J.F."/>
            <person name="Meyer T.E."/>
            <person name="Kyndt J.A."/>
        </authorList>
    </citation>
    <scope>NUCLEOTIDE SEQUENCE [LARGE SCALE GENOMIC DNA]</scope>
    <source>
        <strain evidence="3 4">DSM 216</strain>
    </source>
</reference>
<dbReference type="RefSeq" id="WP_182582862.1">
    <property type="nucleotide sequence ID" value="NZ_JABVCQ010000007.1"/>
</dbReference>
<keyword evidence="2" id="KW-0812">Transmembrane</keyword>
<name>A0A839H716_9GAMM</name>
<keyword evidence="4" id="KW-1185">Reference proteome</keyword>
<evidence type="ECO:0000313" key="4">
    <source>
        <dbReference type="Proteomes" id="UP000548632"/>
    </source>
</evidence>
<feature type="compositionally biased region" description="Basic and acidic residues" evidence="1">
    <location>
        <begin position="228"/>
        <end position="239"/>
    </location>
</feature>
<keyword evidence="2" id="KW-0472">Membrane</keyword>
<evidence type="ECO:0000256" key="1">
    <source>
        <dbReference type="SAM" id="MobiDB-lite"/>
    </source>
</evidence>
<feature type="transmembrane region" description="Helical" evidence="2">
    <location>
        <begin position="6"/>
        <end position="26"/>
    </location>
</feature>
<dbReference type="AlphaFoldDB" id="A0A839H716"/>
<feature type="region of interest" description="Disordered" evidence="1">
    <location>
        <begin position="195"/>
        <end position="262"/>
    </location>
</feature>
<accession>A0A839H716</accession>
<protein>
    <submittedName>
        <fullName evidence="3">Uncharacterized protein</fullName>
    </submittedName>
</protein>
<gene>
    <name evidence="3" type="ORF">HUK38_04420</name>
</gene>
<proteinExistence type="predicted"/>
<sequence>MTTLELASVILTSEFAFATVLIAFLLRRQQRQVHHAQTVEVTALHEELTTHEPTRREALMDIFETTYGLRGRALAAQVDEYLGREKAFYEAMLNVYLRRDGKQLKDVPQELLKVLSPWVEIAPTAMRNDIVGALQSENVRLATELETNRYTIAKLLDEYNAAFHRHQIDKSEESASVPPPQELSTIQSTAPVLSDDASDELDFSSESIAPTDVNSDIDKSPRPMPVAEKAEKDDSRDADGLADLFDSTAPVAGSVPKSSPTN</sequence>
<comment type="caution">
    <text evidence="3">The sequence shown here is derived from an EMBL/GenBank/DDBJ whole genome shotgun (WGS) entry which is preliminary data.</text>
</comment>
<organism evidence="3 4">
    <name type="scientific">Thiospirillum jenense</name>
    <dbReference type="NCBI Taxonomy" id="1653858"/>
    <lineage>
        <taxon>Bacteria</taxon>
        <taxon>Pseudomonadati</taxon>
        <taxon>Pseudomonadota</taxon>
        <taxon>Gammaproteobacteria</taxon>
        <taxon>Chromatiales</taxon>
        <taxon>Chromatiaceae</taxon>
        <taxon>Thiospirillum</taxon>
    </lineage>
</organism>
<evidence type="ECO:0000256" key="2">
    <source>
        <dbReference type="SAM" id="Phobius"/>
    </source>
</evidence>
<keyword evidence="2" id="KW-1133">Transmembrane helix</keyword>